<dbReference type="Proteomes" id="UP001241110">
    <property type="component" value="Unassembled WGS sequence"/>
</dbReference>
<dbReference type="InterPro" id="IPR050595">
    <property type="entry name" value="Bact_response_regulator"/>
</dbReference>
<dbReference type="Gene3D" id="3.40.50.2300">
    <property type="match status" value="1"/>
</dbReference>
<dbReference type="PANTHER" id="PTHR44591">
    <property type="entry name" value="STRESS RESPONSE REGULATOR PROTEIN 1"/>
    <property type="match status" value="1"/>
</dbReference>
<dbReference type="Pfam" id="PF00072">
    <property type="entry name" value="Response_reg"/>
    <property type="match status" value="1"/>
</dbReference>
<accession>A0AAE3R137</accession>
<evidence type="ECO:0000256" key="1">
    <source>
        <dbReference type="ARBA" id="ARBA00022553"/>
    </source>
</evidence>
<dbReference type="GO" id="GO:0000160">
    <property type="term" value="P:phosphorelay signal transduction system"/>
    <property type="evidence" value="ECO:0007669"/>
    <property type="project" value="InterPro"/>
</dbReference>
<evidence type="ECO:0000313" key="5">
    <source>
        <dbReference type="Proteomes" id="UP001241110"/>
    </source>
</evidence>
<organism evidence="4 5">
    <name type="scientific">Xanthocytophaga flava</name>
    <dbReference type="NCBI Taxonomy" id="3048013"/>
    <lineage>
        <taxon>Bacteria</taxon>
        <taxon>Pseudomonadati</taxon>
        <taxon>Bacteroidota</taxon>
        <taxon>Cytophagia</taxon>
        <taxon>Cytophagales</taxon>
        <taxon>Rhodocytophagaceae</taxon>
        <taxon>Xanthocytophaga</taxon>
    </lineage>
</organism>
<sequence length="120" mass="13486">MKKNILIVDDFEISRNLLDKLLTKAGCLVMSAEDGVDAQTYLDGRCFDLIITDLNMPNMDGIELVKVIRAHAIYRYIPVIMLSTKSNQDRPAIEAGVTVFIQKPFQVETLLASVKKIVRC</sequence>
<dbReference type="PROSITE" id="PS50110">
    <property type="entry name" value="RESPONSE_REGULATORY"/>
    <property type="match status" value="1"/>
</dbReference>
<dbReference type="AlphaFoldDB" id="A0AAE3R137"/>
<gene>
    <name evidence="4" type="ORF">QNI16_37090</name>
</gene>
<protein>
    <submittedName>
        <fullName evidence="4">Response regulator</fullName>
    </submittedName>
</protein>
<dbReference type="InterPro" id="IPR011006">
    <property type="entry name" value="CheY-like_superfamily"/>
</dbReference>
<dbReference type="RefSeq" id="WP_313989544.1">
    <property type="nucleotide sequence ID" value="NZ_JASJOS010000029.1"/>
</dbReference>
<comment type="caution">
    <text evidence="4">The sequence shown here is derived from an EMBL/GenBank/DDBJ whole genome shotgun (WGS) entry which is preliminary data.</text>
</comment>
<dbReference type="PANTHER" id="PTHR44591:SF25">
    <property type="entry name" value="CHEMOTAXIS TWO-COMPONENT RESPONSE REGULATOR"/>
    <property type="match status" value="1"/>
</dbReference>
<dbReference type="EMBL" id="JASJOS010000029">
    <property type="protein sequence ID" value="MDJ1486158.1"/>
    <property type="molecule type" value="Genomic_DNA"/>
</dbReference>
<dbReference type="SUPFAM" id="SSF52172">
    <property type="entry name" value="CheY-like"/>
    <property type="match status" value="1"/>
</dbReference>
<proteinExistence type="predicted"/>
<keyword evidence="1 2" id="KW-0597">Phosphoprotein</keyword>
<name>A0AAE3R137_9BACT</name>
<feature type="modified residue" description="4-aspartylphosphate" evidence="2">
    <location>
        <position position="53"/>
    </location>
</feature>
<dbReference type="SMART" id="SM00448">
    <property type="entry name" value="REC"/>
    <property type="match status" value="1"/>
</dbReference>
<dbReference type="InterPro" id="IPR001789">
    <property type="entry name" value="Sig_transdc_resp-reg_receiver"/>
</dbReference>
<evidence type="ECO:0000313" key="4">
    <source>
        <dbReference type="EMBL" id="MDJ1486158.1"/>
    </source>
</evidence>
<reference evidence="4" key="1">
    <citation type="submission" date="2023-05" db="EMBL/GenBank/DDBJ databases">
        <authorList>
            <person name="Zhang X."/>
        </authorList>
    </citation>
    <scope>NUCLEOTIDE SEQUENCE</scope>
    <source>
        <strain evidence="4">YF14B1</strain>
    </source>
</reference>
<evidence type="ECO:0000259" key="3">
    <source>
        <dbReference type="PROSITE" id="PS50110"/>
    </source>
</evidence>
<evidence type="ECO:0000256" key="2">
    <source>
        <dbReference type="PROSITE-ProRule" id="PRU00169"/>
    </source>
</evidence>
<feature type="domain" description="Response regulatory" evidence="3">
    <location>
        <begin position="4"/>
        <end position="118"/>
    </location>
</feature>